<dbReference type="PRINTS" id="PR01431">
    <property type="entry name" value="TUBERIN"/>
</dbReference>
<dbReference type="SUPFAM" id="SSF48371">
    <property type="entry name" value="ARM repeat"/>
    <property type="match status" value="1"/>
</dbReference>
<accession>A0ABM1TMK7</accession>
<proteinExistence type="predicted"/>
<dbReference type="PANTHER" id="PTHR10063">
    <property type="entry name" value="TUBERIN"/>
    <property type="match status" value="1"/>
</dbReference>
<dbReference type="PANTHER" id="PTHR10063:SF0">
    <property type="entry name" value="TUBERIN"/>
    <property type="match status" value="1"/>
</dbReference>
<dbReference type="InterPro" id="IPR024584">
    <property type="entry name" value="Tuberin_N"/>
</dbReference>
<name>A0ABM1TMK7_LIMPO</name>
<evidence type="ECO:0000259" key="1">
    <source>
        <dbReference type="Pfam" id="PF03542"/>
    </source>
</evidence>
<feature type="domain" description="Tuberin-type" evidence="1">
    <location>
        <begin position="585"/>
        <end position="833"/>
    </location>
</feature>
<dbReference type="InterPro" id="IPR003913">
    <property type="entry name" value="Tuberin"/>
</dbReference>
<dbReference type="InterPro" id="IPR018515">
    <property type="entry name" value="Tuberin-type_domain"/>
</dbReference>
<dbReference type="Proteomes" id="UP000694941">
    <property type="component" value="Unplaced"/>
</dbReference>
<dbReference type="Pfam" id="PF03542">
    <property type="entry name" value="Tuberin"/>
    <property type="match status" value="1"/>
</dbReference>
<evidence type="ECO:0000313" key="3">
    <source>
        <dbReference type="Proteomes" id="UP000694941"/>
    </source>
</evidence>
<reference evidence="4" key="1">
    <citation type="submission" date="2025-08" db="UniProtKB">
        <authorList>
            <consortium name="RefSeq"/>
        </authorList>
    </citation>
    <scope>IDENTIFICATION</scope>
    <source>
        <tissue evidence="4">Muscle</tissue>
    </source>
</reference>
<dbReference type="Pfam" id="PF11864">
    <property type="entry name" value="DUF3384"/>
    <property type="match status" value="1"/>
</dbReference>
<dbReference type="InterPro" id="IPR027107">
    <property type="entry name" value="Tuberin/Ral-act_asu"/>
</dbReference>
<keyword evidence="3" id="KW-1185">Reference proteome</keyword>
<feature type="non-terminal residue" evidence="4">
    <location>
        <position position="838"/>
    </location>
</feature>
<dbReference type="GeneID" id="106472856"/>
<organism evidence="3 4">
    <name type="scientific">Limulus polyphemus</name>
    <name type="common">Atlantic horseshoe crab</name>
    <dbReference type="NCBI Taxonomy" id="6850"/>
    <lineage>
        <taxon>Eukaryota</taxon>
        <taxon>Metazoa</taxon>
        <taxon>Ecdysozoa</taxon>
        <taxon>Arthropoda</taxon>
        <taxon>Chelicerata</taxon>
        <taxon>Merostomata</taxon>
        <taxon>Xiphosura</taxon>
        <taxon>Limulidae</taxon>
        <taxon>Limulus</taxon>
    </lineage>
</organism>
<dbReference type="InterPro" id="IPR016024">
    <property type="entry name" value="ARM-type_fold"/>
</dbReference>
<evidence type="ECO:0000259" key="2">
    <source>
        <dbReference type="Pfam" id="PF11864"/>
    </source>
</evidence>
<protein>
    <submittedName>
        <fullName evidence="4">Tuberin-like</fullName>
    </submittedName>
</protein>
<feature type="domain" description="Tuberin N-terminal" evidence="2">
    <location>
        <begin position="55"/>
        <end position="477"/>
    </location>
</feature>
<gene>
    <name evidence="4" type="primary">LOC106472856</name>
</gene>
<evidence type="ECO:0000313" key="4">
    <source>
        <dbReference type="RefSeq" id="XP_022257113.1"/>
    </source>
</evidence>
<sequence length="838" mass="94665">MSKDKKTLPEKFKDFFGFSKQTAAAQVTYEKPKPEDYIVTCENIKDISSECPTGHRLKNIKELCEIVRSKRLKQNAVEAVVAKTEDLLNPSVSSEARQLVLRFYSCLVQGQQEKMTTMRGYFFKKIKNHQKKEDITQRLELFRALTESGKVIVYFEEETGPFLLEWMPDVISAGKSTEFLPMVINVVKFNAAYLDQDIISGLVQHSCTLCCRTNAEEVVQLCLDVLDAVICYSYLPSNSLTHFVTTLCCIVNVEKFSQTSWKLMRNLLGTHLGHGTICTMCKILQDRQNQMNHGLLRGAVFFIGMSLWGTKKVSSLKHTPTAVLPSILKALDCEHSVVAYEVVLAIHRLVQKYNSDLHVVSWSLILNIIEKLAALPEVSRPSFPPSNLVTTLHNLISTVEQLRESGSFNGSVERLFDIVEKCSMSRPEPSVLRLVQYRAQQIYPTKEQWISSLNLLMEKFFKHETRTAIRVRVLHVLSYLLRTQRYIYEEELVDQVILQHLGHLETDQDVTTTNVAVQLLVDFAQDSCSKRCLDILEILEKVISRPFEQSLSGSGKESADTVHIVNEDEVIDIKTAVSGLVEVFKIFDFLLKLRCNALGQVGISNSENKISYSPYLLRSHTDSGTEHGKLSPPPPAAHPTSIISYLSLDLALKSIVTCLKQETDWGVLKLVLQQLPQFLQNKAVVLCGKGSIRSLCLSLCIMVSDRNSGLPEKLRNAPLQFIRSDFHAFIFPVLASLAAYHGELDQHAQRMLINCLEFGLVSKCARMCIVALTLCTLEMRDVMYKLLPNITISLSKISANVRIAVPILEFLSCLIRLPSLYVSFVEDQYILIYCFVCL</sequence>
<dbReference type="RefSeq" id="XP_022257113.1">
    <property type="nucleotide sequence ID" value="XM_022401405.1"/>
</dbReference>